<dbReference type="HAMAP" id="MF_01983">
    <property type="entry name" value="UbiD_FDC"/>
    <property type="match status" value="1"/>
</dbReference>
<keyword evidence="1" id="KW-0464">Manganese</keyword>
<name>A0ABR5C192_9TREE</name>
<dbReference type="Proteomes" id="UP000054272">
    <property type="component" value="Unassembled WGS sequence"/>
</dbReference>
<accession>A0ABR5C192</accession>
<comment type="subcellular location">
    <subcellularLocation>
        <location evidence="1">Cytoplasm</location>
    </subcellularLocation>
</comment>
<evidence type="ECO:0000259" key="2">
    <source>
        <dbReference type="Pfam" id="PF01977"/>
    </source>
</evidence>
<feature type="binding site" evidence="1">
    <location>
        <position position="413"/>
    </location>
    <ligand>
        <name>prenylated FMN</name>
        <dbReference type="ChEBI" id="CHEBI:87746"/>
    </ligand>
</feature>
<feature type="domain" description="3-octaprenyl-4-hydroxybenzoate carboxy-lyase-like N-terminal" evidence="3">
    <location>
        <begin position="34"/>
        <end position="122"/>
    </location>
</feature>
<comment type="cofactor">
    <cofactor evidence="1">
        <name>prenylated FMN</name>
        <dbReference type="ChEBI" id="CHEBI:87746"/>
    </cofactor>
    <text evidence="1">Binds 1 prenylated FMN per subunit.</text>
</comment>
<dbReference type="PANTHER" id="PTHR30108:SF17">
    <property type="entry name" value="FERULIC ACID DECARBOXYLASE 1"/>
    <property type="match status" value="1"/>
</dbReference>
<dbReference type="Pfam" id="PF01977">
    <property type="entry name" value="UbiD"/>
    <property type="match status" value="1"/>
</dbReference>
<feature type="binding site" evidence="1">
    <location>
        <begin position="191"/>
        <end position="196"/>
    </location>
    <ligand>
        <name>prenylated FMN</name>
        <dbReference type="ChEBI" id="CHEBI:87746"/>
    </ligand>
</feature>
<comment type="catalytic activity">
    <reaction evidence="1">
        <text>(E)-4-coumarate + H(+) = 4-vinylphenol + CO2</text>
        <dbReference type="Rhea" id="RHEA:33227"/>
        <dbReference type="ChEBI" id="CHEBI:1883"/>
        <dbReference type="ChEBI" id="CHEBI:12876"/>
        <dbReference type="ChEBI" id="CHEBI:15378"/>
        <dbReference type="ChEBI" id="CHEBI:16526"/>
        <dbReference type="EC" id="4.1.1.102"/>
    </reaction>
</comment>
<comment type="similarity">
    <text evidence="1">Belongs to the UbiD family. UbiD-like/FDC subfamily.</text>
</comment>
<dbReference type="Pfam" id="PF20696">
    <property type="entry name" value="UbiD_C"/>
    <property type="match status" value="1"/>
</dbReference>
<comment type="subunit">
    <text evidence="1">Homodimer. May form higher order oligomers.</text>
</comment>
<dbReference type="InterPro" id="IPR032903">
    <property type="entry name" value="FDC-like"/>
</dbReference>
<comment type="function">
    <text evidence="1">Catalyzes the reversible decarboxylation of aromatic carboxylic acids like ferulic acid, p-coumaric acid or cinnamic acid, producing the corresponding vinyl derivatives 4-vinylphenol, 4-vinylguaiacol, and styrene, respectively, which play the role of aroma metabolites.</text>
</comment>
<feature type="binding site" evidence="1">
    <location>
        <position position="255"/>
    </location>
    <ligand>
        <name>prenylated FMN</name>
        <dbReference type="ChEBI" id="CHEBI:87746"/>
    </ligand>
</feature>
<feature type="binding site" evidence="1">
    <location>
        <position position="191"/>
    </location>
    <ligand>
        <name>Mn(2+)</name>
        <dbReference type="ChEBI" id="CHEBI:29035"/>
    </ligand>
</feature>
<feature type="binding site" evidence="1">
    <location>
        <position position="214"/>
    </location>
    <ligand>
        <name>Mn(2+)</name>
        <dbReference type="ChEBI" id="CHEBI:29035"/>
    </ligand>
</feature>
<evidence type="ECO:0000313" key="5">
    <source>
        <dbReference type="EMBL" id="KIR81635.1"/>
    </source>
</evidence>
<dbReference type="SUPFAM" id="SSF50475">
    <property type="entry name" value="FMN-binding split barrel"/>
    <property type="match status" value="1"/>
</dbReference>
<proteinExistence type="inferred from homology"/>
<keyword evidence="1" id="KW-0479">Metal-binding</keyword>
<evidence type="ECO:0000259" key="3">
    <source>
        <dbReference type="Pfam" id="PF20695"/>
    </source>
</evidence>
<dbReference type="NCBIfam" id="TIGR00148">
    <property type="entry name" value="UbiD family decarboxylase"/>
    <property type="match status" value="1"/>
</dbReference>
<evidence type="ECO:0000313" key="6">
    <source>
        <dbReference type="Proteomes" id="UP000054272"/>
    </source>
</evidence>
<comment type="catalytic activity">
    <reaction evidence="1">
        <text>(E)-ferulate + H(+) = 2-methoxy-4-vinylphenol + CO2</text>
        <dbReference type="Rhea" id="RHEA:33807"/>
        <dbReference type="ChEBI" id="CHEBI:15378"/>
        <dbReference type="ChEBI" id="CHEBI:16526"/>
        <dbReference type="ChEBI" id="CHEBI:29749"/>
        <dbReference type="ChEBI" id="CHEBI:42438"/>
        <dbReference type="EC" id="4.1.1.102"/>
    </reaction>
</comment>
<keyword evidence="1" id="KW-0456">Lyase</keyword>
<reference evidence="5 6" key="1">
    <citation type="submission" date="2015-01" db="EMBL/GenBank/DDBJ databases">
        <title>The Genome Sequence of Cryptococcus gattii EJB2.</title>
        <authorList>
            <consortium name="The Broad Institute Genomics Platform"/>
            <person name="Cuomo C."/>
            <person name="Litvintseva A."/>
            <person name="Chen Y."/>
            <person name="Heitman J."/>
            <person name="Sun S."/>
            <person name="Springer D."/>
            <person name="Dromer F."/>
            <person name="Young S."/>
            <person name="Zeng Q."/>
            <person name="Gargeya S."/>
            <person name="Abouelleil A."/>
            <person name="Alvarado L."/>
            <person name="Chapman S.B."/>
            <person name="Gainer-Dewar J."/>
            <person name="Goldberg J."/>
            <person name="Griggs A."/>
            <person name="Gujja S."/>
            <person name="Hansen M."/>
            <person name="Howarth C."/>
            <person name="Imamovic A."/>
            <person name="Larimer J."/>
            <person name="Murphy C."/>
            <person name="Naylor J."/>
            <person name="Pearson M."/>
            <person name="Priest M."/>
            <person name="Roberts A."/>
            <person name="Saif S."/>
            <person name="Shea T."/>
            <person name="Sykes S."/>
            <person name="Wortman J."/>
            <person name="Nusbaum C."/>
            <person name="Birren B."/>
        </authorList>
    </citation>
    <scope>NUCLEOTIDE SEQUENCE [LARGE SCALE GENOMIC DNA]</scope>
    <source>
        <strain evidence="5 6">EJB2</strain>
    </source>
</reference>
<dbReference type="Gene3D" id="3.40.1670.10">
    <property type="entry name" value="UbiD C-terminal domain-like"/>
    <property type="match status" value="1"/>
</dbReference>
<comment type="cofactor">
    <cofactor evidence="1">
        <name>Mn(2+)</name>
        <dbReference type="ChEBI" id="CHEBI:29035"/>
    </cofactor>
</comment>
<feature type="binding site" evidence="1">
    <location>
        <position position="255"/>
    </location>
    <ligand>
        <name>Mn(2+)</name>
        <dbReference type="ChEBI" id="CHEBI:29035"/>
    </ligand>
</feature>
<gene>
    <name evidence="1" type="primary">FDC1</name>
    <name evidence="5" type="ORF">I306_01281</name>
</gene>
<feature type="active site" description="Proton donor" evidence="1">
    <location>
        <position position="304"/>
    </location>
</feature>
<dbReference type="InterPro" id="IPR048304">
    <property type="entry name" value="UbiD_Rift_dom"/>
</dbReference>
<dbReference type="InterPro" id="IPR049381">
    <property type="entry name" value="UbiD-like_C"/>
</dbReference>
<dbReference type="InterPro" id="IPR002830">
    <property type="entry name" value="UbiD"/>
</dbReference>
<feature type="domain" description="3-octaprenyl-4-hydroxybenzoate carboxy-lyase-like Rift-related" evidence="2">
    <location>
        <begin position="138"/>
        <end position="340"/>
    </location>
</feature>
<evidence type="ECO:0000259" key="4">
    <source>
        <dbReference type="Pfam" id="PF20696"/>
    </source>
</evidence>
<dbReference type="PANTHER" id="PTHR30108">
    <property type="entry name" value="3-OCTAPRENYL-4-HYDROXYBENZOATE CARBOXY-LYASE-RELATED"/>
    <property type="match status" value="1"/>
</dbReference>
<dbReference type="EC" id="4.1.1.102" evidence="1"/>
<feature type="domain" description="3-octaprenyl-4-hydroxybenzoate carboxy-lyase-like C-terminal" evidence="4">
    <location>
        <begin position="346"/>
        <end position="482"/>
    </location>
</feature>
<dbReference type="InterPro" id="IPR049383">
    <property type="entry name" value="UbiD-like_N"/>
</dbReference>
<sequence length="523" mass="57714">MDTEAIRPRSLISTLSCSSIDIATAPHLEFRSFVEALKKDGDIVSITREVDPNLEAAAITRLVYENDLPAPLFENVKGSKDGLFRILGAPAALRNDKKTRFGRLARHIGLEPTASIKQILDKIISADKLESIEPTVLESGPCKQNIIHEKDVHLNALPAPWIHKDDGGKYIQTYVIVGMHVVQSPDGKWTNWSIARAMIKDDKHLVGLVIPPQHIWQIKELWRKEGKDCPWALCFGVPPAAIMTSSMPIPDGVSEGGYIGAFIGESIPVVKCETNDLLVPATSEIVFEDFLSVTETAPEGPFGEMHGYIFPGDSHDSPVYKVNCITHRDDAILPMSACGRLTDETHTLIGSLTAAEIGEICRDAGLPVIECFSPFESQVTWIALQLDGKKLREMKTTSEELRKKVGDLIYNTKAGSTTHRIILVGDDIDVYDGKDVLWAFSTRCRPNMDETFFEDVPGFALIPYMGHGNGNPRRGGKVVSDALMPLEYTTGPDFVSADFKGSYPEELKVQVLQNWESDGFARL</sequence>
<keyword evidence="6" id="KW-1185">Reference proteome</keyword>
<protein>
    <recommendedName>
        <fullName evidence="1">Ferulic acid decarboxylase 1</fullName>
        <ecNumber evidence="1">4.1.1.102</ecNumber>
    </recommendedName>
    <alternativeName>
        <fullName evidence="1">Phenacrylate decarboxylase</fullName>
    </alternativeName>
</protein>
<organism evidence="5 6">
    <name type="scientific">Cryptococcus gattii EJB2</name>
    <dbReference type="NCBI Taxonomy" id="1296103"/>
    <lineage>
        <taxon>Eukaryota</taxon>
        <taxon>Fungi</taxon>
        <taxon>Dikarya</taxon>
        <taxon>Basidiomycota</taxon>
        <taxon>Agaricomycotina</taxon>
        <taxon>Tremellomycetes</taxon>
        <taxon>Tremellales</taxon>
        <taxon>Cryptococcaceae</taxon>
        <taxon>Cryptococcus</taxon>
        <taxon>Cryptococcus gattii species complex</taxon>
    </lineage>
</organism>
<comment type="catalytic activity">
    <reaction evidence="1">
        <text>(E)-cinnamate + H(+) = styrene + CO2</text>
        <dbReference type="Rhea" id="RHEA:46920"/>
        <dbReference type="ChEBI" id="CHEBI:15378"/>
        <dbReference type="ChEBI" id="CHEBI:15669"/>
        <dbReference type="ChEBI" id="CHEBI:16526"/>
        <dbReference type="ChEBI" id="CHEBI:27452"/>
        <dbReference type="EC" id="4.1.1.102"/>
    </reaction>
</comment>
<keyword evidence="1" id="KW-0963">Cytoplasm</keyword>
<dbReference type="Gene3D" id="1.20.5.4570">
    <property type="match status" value="1"/>
</dbReference>
<dbReference type="SUPFAM" id="SSF143968">
    <property type="entry name" value="UbiD C-terminal domain-like"/>
    <property type="match status" value="1"/>
</dbReference>
<dbReference type="EMBL" id="KN848592">
    <property type="protein sequence ID" value="KIR81635.1"/>
    <property type="molecule type" value="Genomic_DNA"/>
</dbReference>
<dbReference type="Pfam" id="PF20695">
    <property type="entry name" value="UbiD_N"/>
    <property type="match status" value="1"/>
</dbReference>
<feature type="binding site" evidence="1">
    <location>
        <begin position="213"/>
        <end position="214"/>
    </location>
    <ligand>
        <name>prenylated FMN</name>
        <dbReference type="ChEBI" id="CHEBI:87746"/>
    </ligand>
</feature>
<evidence type="ECO:0000256" key="1">
    <source>
        <dbReference type="HAMAP-Rule" id="MF_03196"/>
    </source>
</evidence>
<keyword evidence="1" id="KW-0210">Decarboxylase</keyword>